<organism evidence="1 2">
    <name type="scientific">Dendrobium catenatum</name>
    <dbReference type="NCBI Taxonomy" id="906689"/>
    <lineage>
        <taxon>Eukaryota</taxon>
        <taxon>Viridiplantae</taxon>
        <taxon>Streptophyta</taxon>
        <taxon>Embryophyta</taxon>
        <taxon>Tracheophyta</taxon>
        <taxon>Spermatophyta</taxon>
        <taxon>Magnoliopsida</taxon>
        <taxon>Liliopsida</taxon>
        <taxon>Asparagales</taxon>
        <taxon>Orchidaceae</taxon>
        <taxon>Epidendroideae</taxon>
        <taxon>Malaxideae</taxon>
        <taxon>Dendrobiinae</taxon>
        <taxon>Dendrobium</taxon>
    </lineage>
</organism>
<reference evidence="1 2" key="2">
    <citation type="journal article" date="2017" name="Nature">
        <title>The Apostasia genome and the evolution of orchids.</title>
        <authorList>
            <person name="Zhang G.Q."/>
            <person name="Liu K.W."/>
            <person name="Li Z."/>
            <person name="Lohaus R."/>
            <person name="Hsiao Y.Y."/>
            <person name="Niu S.C."/>
            <person name="Wang J.Y."/>
            <person name="Lin Y.C."/>
            <person name="Xu Q."/>
            <person name="Chen L.J."/>
            <person name="Yoshida K."/>
            <person name="Fujiwara S."/>
            <person name="Wang Z.W."/>
            <person name="Zhang Y.Q."/>
            <person name="Mitsuda N."/>
            <person name="Wang M."/>
            <person name="Liu G.H."/>
            <person name="Pecoraro L."/>
            <person name="Huang H.X."/>
            <person name="Xiao X.J."/>
            <person name="Lin M."/>
            <person name="Wu X.Y."/>
            <person name="Wu W.L."/>
            <person name="Chen Y.Y."/>
            <person name="Chang S.B."/>
            <person name="Sakamoto S."/>
            <person name="Ohme-Takagi M."/>
            <person name="Yagi M."/>
            <person name="Zeng S.J."/>
            <person name="Shen C.Y."/>
            <person name="Yeh C.M."/>
            <person name="Luo Y.B."/>
            <person name="Tsai W.C."/>
            <person name="Van de Peer Y."/>
            <person name="Liu Z.J."/>
        </authorList>
    </citation>
    <scope>NUCLEOTIDE SEQUENCE [LARGE SCALE GENOMIC DNA]</scope>
    <source>
        <tissue evidence="1">The whole plant</tissue>
    </source>
</reference>
<dbReference type="AlphaFoldDB" id="A0A2I0VA46"/>
<proteinExistence type="predicted"/>
<protein>
    <submittedName>
        <fullName evidence="1">Uncharacterized protein</fullName>
    </submittedName>
</protein>
<evidence type="ECO:0000313" key="1">
    <source>
        <dbReference type="EMBL" id="PKU60273.1"/>
    </source>
</evidence>
<accession>A0A2I0VA46</accession>
<dbReference type="EMBL" id="KZ505187">
    <property type="protein sequence ID" value="PKU60273.1"/>
    <property type="molecule type" value="Genomic_DNA"/>
</dbReference>
<dbReference type="STRING" id="906689.A0A2I0VA46"/>
<gene>
    <name evidence="1" type="ORF">MA16_Dca027273</name>
</gene>
<keyword evidence="2" id="KW-1185">Reference proteome</keyword>
<reference evidence="1 2" key="1">
    <citation type="journal article" date="2016" name="Sci. Rep.">
        <title>The Dendrobium catenatum Lindl. genome sequence provides insights into polysaccharide synthase, floral development and adaptive evolution.</title>
        <authorList>
            <person name="Zhang G.Q."/>
            <person name="Xu Q."/>
            <person name="Bian C."/>
            <person name="Tsai W.C."/>
            <person name="Yeh C.M."/>
            <person name="Liu K.W."/>
            <person name="Yoshida K."/>
            <person name="Zhang L.S."/>
            <person name="Chang S.B."/>
            <person name="Chen F."/>
            <person name="Shi Y."/>
            <person name="Su Y.Y."/>
            <person name="Zhang Y.Q."/>
            <person name="Chen L.J."/>
            <person name="Yin Y."/>
            <person name="Lin M."/>
            <person name="Huang H."/>
            <person name="Deng H."/>
            <person name="Wang Z.W."/>
            <person name="Zhu S.L."/>
            <person name="Zhao X."/>
            <person name="Deng C."/>
            <person name="Niu S.C."/>
            <person name="Huang J."/>
            <person name="Wang M."/>
            <person name="Liu G.H."/>
            <person name="Yang H.J."/>
            <person name="Xiao X.J."/>
            <person name="Hsiao Y.Y."/>
            <person name="Wu W.L."/>
            <person name="Chen Y.Y."/>
            <person name="Mitsuda N."/>
            <person name="Ohme-Takagi M."/>
            <person name="Luo Y.B."/>
            <person name="Van de Peer Y."/>
            <person name="Liu Z.J."/>
        </authorList>
    </citation>
    <scope>NUCLEOTIDE SEQUENCE [LARGE SCALE GENOMIC DNA]</scope>
    <source>
        <tissue evidence="1">The whole plant</tissue>
    </source>
</reference>
<sequence>MQLNQICSLENLRHVKRVHKRSVEGKVELSIILCHQNEHESLCTGMLNGVFQLANTYQLSPYKTKVAKYAALLKEERKEQCKLWPTSYHLSTIPYELTIYQQFLMSLTDLLKRNHN</sequence>
<dbReference type="Proteomes" id="UP000233837">
    <property type="component" value="Unassembled WGS sequence"/>
</dbReference>
<evidence type="ECO:0000313" key="2">
    <source>
        <dbReference type="Proteomes" id="UP000233837"/>
    </source>
</evidence>
<name>A0A2I0VA46_9ASPA</name>